<evidence type="ECO:0000313" key="2">
    <source>
        <dbReference type="EMBL" id="RZQ54901.1"/>
    </source>
</evidence>
<reference evidence="2 3" key="1">
    <citation type="submission" date="2018-01" db="EMBL/GenBank/DDBJ databases">
        <title>Co-occurrence of chitin degradation, pigmentation and bioactivity in marine Pseudoalteromonas.</title>
        <authorList>
            <person name="Paulsen S."/>
            <person name="Gram L."/>
            <person name="Machado H."/>
        </authorList>
    </citation>
    <scope>NUCLEOTIDE SEQUENCE [LARGE SCALE GENOMIC DNA]</scope>
    <source>
        <strain evidence="2 3">S3898</strain>
    </source>
</reference>
<name>A0A4Q7ISB4_9GAMM</name>
<comment type="caution">
    <text evidence="2">The sequence shown here is derived from an EMBL/GenBank/DDBJ whole genome shotgun (WGS) entry which is preliminary data.</text>
</comment>
<evidence type="ECO:0000313" key="3">
    <source>
        <dbReference type="Proteomes" id="UP000291338"/>
    </source>
</evidence>
<keyword evidence="1" id="KW-0472">Membrane</keyword>
<dbReference type="EMBL" id="PPSX01000006">
    <property type="protein sequence ID" value="RZQ54901.1"/>
    <property type="molecule type" value="Genomic_DNA"/>
</dbReference>
<organism evidence="2 3">
    <name type="scientific">Pseudoalteromonas phenolica</name>
    <dbReference type="NCBI Taxonomy" id="161398"/>
    <lineage>
        <taxon>Bacteria</taxon>
        <taxon>Pseudomonadati</taxon>
        <taxon>Pseudomonadota</taxon>
        <taxon>Gammaproteobacteria</taxon>
        <taxon>Alteromonadales</taxon>
        <taxon>Pseudoalteromonadaceae</taxon>
        <taxon>Pseudoalteromonas</taxon>
    </lineage>
</organism>
<feature type="transmembrane region" description="Helical" evidence="1">
    <location>
        <begin position="30"/>
        <end position="53"/>
    </location>
</feature>
<gene>
    <name evidence="2" type="ORF">C1E23_01615</name>
</gene>
<sequence>MWKNALAYILALSLLAIIVSFWTSSWHITLVVWGFVSIILSPLIVLGCLLIVGNSKPISLFAKKKVRMKKLYFS</sequence>
<accession>A0A4Q7ISB4</accession>
<protein>
    <submittedName>
        <fullName evidence="2">Uncharacterized protein</fullName>
    </submittedName>
</protein>
<dbReference type="Proteomes" id="UP000291338">
    <property type="component" value="Unassembled WGS sequence"/>
</dbReference>
<proteinExistence type="predicted"/>
<keyword evidence="1" id="KW-0812">Transmembrane</keyword>
<dbReference type="AlphaFoldDB" id="A0A4Q7ISB4"/>
<feature type="transmembrane region" description="Helical" evidence="1">
    <location>
        <begin position="5"/>
        <end position="24"/>
    </location>
</feature>
<evidence type="ECO:0000256" key="1">
    <source>
        <dbReference type="SAM" id="Phobius"/>
    </source>
</evidence>
<keyword evidence="1" id="KW-1133">Transmembrane helix</keyword>